<dbReference type="EMBL" id="AOMA01000070">
    <property type="protein sequence ID" value="EMA40918.1"/>
    <property type="molecule type" value="Genomic_DNA"/>
</dbReference>
<dbReference type="RefSeq" id="WP_006672354.1">
    <property type="nucleotide sequence ID" value="NZ_AOMA01000070.1"/>
</dbReference>
<dbReference type="InterPro" id="IPR036286">
    <property type="entry name" value="LexA/Signal_pep-like_sf"/>
</dbReference>
<comment type="subcellular location">
    <subcellularLocation>
        <location evidence="1">Membrane</location>
    </subcellularLocation>
</comment>
<keyword evidence="2 6" id="KW-0812">Transmembrane</keyword>
<protein>
    <submittedName>
        <fullName evidence="7">Peptidase S24/S26A/S26B</fullName>
    </submittedName>
</protein>
<feature type="region of interest" description="Disordered" evidence="5">
    <location>
        <begin position="1"/>
        <end position="69"/>
    </location>
</feature>
<evidence type="ECO:0000256" key="5">
    <source>
        <dbReference type="SAM" id="MobiDB-lite"/>
    </source>
</evidence>
<dbReference type="eggNOG" id="arCOG01739">
    <property type="taxonomic scope" value="Archaea"/>
</dbReference>
<dbReference type="PATRIC" id="fig|1227454.3.peg.1421"/>
<dbReference type="GO" id="GO:0004252">
    <property type="term" value="F:serine-type endopeptidase activity"/>
    <property type="evidence" value="ECO:0007669"/>
    <property type="project" value="InterPro"/>
</dbReference>
<dbReference type="InterPro" id="IPR019533">
    <property type="entry name" value="Peptidase_S26"/>
</dbReference>
<name>M0M697_9EURY</name>
<dbReference type="GO" id="GO:0006465">
    <property type="term" value="P:signal peptide processing"/>
    <property type="evidence" value="ECO:0007669"/>
    <property type="project" value="InterPro"/>
</dbReference>
<dbReference type="InterPro" id="IPR001733">
    <property type="entry name" value="Peptidase_S26B"/>
</dbReference>
<proteinExistence type="predicted"/>
<evidence type="ECO:0000256" key="2">
    <source>
        <dbReference type="ARBA" id="ARBA00022692"/>
    </source>
</evidence>
<keyword evidence="4 6" id="KW-0472">Membrane</keyword>
<dbReference type="STRING" id="1227454.C446_07065"/>
<feature type="transmembrane region" description="Helical" evidence="6">
    <location>
        <begin position="94"/>
        <end position="115"/>
    </location>
</feature>
<gene>
    <name evidence="7" type="ORF">C446_07065</name>
</gene>
<feature type="compositionally biased region" description="Low complexity" evidence="5">
    <location>
        <begin position="21"/>
        <end position="30"/>
    </location>
</feature>
<dbReference type="SUPFAM" id="SSF51306">
    <property type="entry name" value="LexA/Signal peptidase"/>
    <property type="match status" value="1"/>
</dbReference>
<keyword evidence="3 6" id="KW-1133">Transmembrane helix</keyword>
<accession>M0M697</accession>
<evidence type="ECO:0000256" key="1">
    <source>
        <dbReference type="ARBA" id="ARBA00004370"/>
    </source>
</evidence>
<feature type="compositionally biased region" description="Basic and acidic residues" evidence="5">
    <location>
        <begin position="36"/>
        <end position="47"/>
    </location>
</feature>
<comment type="caution">
    <text evidence="7">The sequence shown here is derived from an EMBL/GenBank/DDBJ whole genome shotgun (WGS) entry which is preliminary data.</text>
</comment>
<dbReference type="PANTHER" id="PTHR10806:SF6">
    <property type="entry name" value="SIGNAL PEPTIDASE COMPLEX CATALYTIC SUBUNIT SEC11"/>
    <property type="match status" value="1"/>
</dbReference>
<evidence type="ECO:0000256" key="4">
    <source>
        <dbReference type="ARBA" id="ARBA00023136"/>
    </source>
</evidence>
<evidence type="ECO:0000256" key="3">
    <source>
        <dbReference type="ARBA" id="ARBA00022989"/>
    </source>
</evidence>
<evidence type="ECO:0000313" key="7">
    <source>
        <dbReference type="EMBL" id="EMA40918.1"/>
    </source>
</evidence>
<evidence type="ECO:0000256" key="6">
    <source>
        <dbReference type="SAM" id="Phobius"/>
    </source>
</evidence>
<dbReference type="Proteomes" id="UP000011607">
    <property type="component" value="Unassembled WGS sequence"/>
</dbReference>
<keyword evidence="8" id="KW-1185">Reference proteome</keyword>
<dbReference type="CDD" id="cd06530">
    <property type="entry name" value="S26_SPase_I"/>
    <property type="match status" value="1"/>
</dbReference>
<sequence>MSGRDAGGSDENDEGDPSGPPDRGGSPPDETAADGTDERSRAPKEGDGPSGPGRIGNGKNEADANDDGVTIEDDGVVRYVLTSDDEPVVFARDIVSSVAIVAVIGLLLFGISGVWPPLVAVESGSMQPNMERGDLIFVVDEDRFVGDDPTEGTGVVTLENGQDGSHEKFGQGGDVIVFRPDGSELQTPVIHRAHFWVEEGENWVDTKAEAEYVGGSTCEEIATCPANHDGFVTKGDANNVYDQYRGGARTDVVRPDWVTGKATFRIPWLGHVRLTFDEVFAEASGPATSPAVDGITAASTAGSTIDSTATSPENAERPAFGPAAVAGSAGIAAAGVGLARRYRT</sequence>
<dbReference type="OrthoDB" id="4822at2157"/>
<evidence type="ECO:0000313" key="8">
    <source>
        <dbReference type="Proteomes" id="UP000011607"/>
    </source>
</evidence>
<dbReference type="AlphaFoldDB" id="M0M697"/>
<dbReference type="PANTHER" id="PTHR10806">
    <property type="entry name" value="SIGNAL PEPTIDASE COMPLEX CATALYTIC SUBUNIT SEC11"/>
    <property type="match status" value="1"/>
</dbReference>
<organism evidence="7 8">
    <name type="scientific">Halobiforma nitratireducens JCM 10879</name>
    <dbReference type="NCBI Taxonomy" id="1227454"/>
    <lineage>
        <taxon>Archaea</taxon>
        <taxon>Methanobacteriati</taxon>
        <taxon>Methanobacteriota</taxon>
        <taxon>Stenosarchaea group</taxon>
        <taxon>Halobacteria</taxon>
        <taxon>Halobacteriales</taxon>
        <taxon>Natrialbaceae</taxon>
        <taxon>Halobiforma</taxon>
    </lineage>
</organism>
<reference evidence="7 8" key="1">
    <citation type="journal article" date="2014" name="PLoS Genet.">
        <title>Phylogenetically driven sequencing of extremely halophilic archaea reveals strategies for static and dynamic osmo-response.</title>
        <authorList>
            <person name="Becker E.A."/>
            <person name="Seitzer P.M."/>
            <person name="Tritt A."/>
            <person name="Larsen D."/>
            <person name="Krusor M."/>
            <person name="Yao A.I."/>
            <person name="Wu D."/>
            <person name="Madern D."/>
            <person name="Eisen J.A."/>
            <person name="Darling A.E."/>
            <person name="Facciotti M.T."/>
        </authorList>
    </citation>
    <scope>NUCLEOTIDE SEQUENCE [LARGE SCALE GENOMIC DNA]</scope>
    <source>
        <strain evidence="7 8">JCM 10879</strain>
    </source>
</reference>
<dbReference type="GO" id="GO:0016020">
    <property type="term" value="C:membrane"/>
    <property type="evidence" value="ECO:0007669"/>
    <property type="project" value="UniProtKB-SubCell"/>
</dbReference>